<evidence type="ECO:0000313" key="2">
    <source>
        <dbReference type="WBParaSite" id="nRc.2.0.1.t11143-RA"/>
    </source>
</evidence>
<evidence type="ECO:0000313" key="1">
    <source>
        <dbReference type="Proteomes" id="UP000887565"/>
    </source>
</evidence>
<dbReference type="AlphaFoldDB" id="A0A915IBI4"/>
<reference evidence="2" key="1">
    <citation type="submission" date="2022-11" db="UniProtKB">
        <authorList>
            <consortium name="WormBaseParasite"/>
        </authorList>
    </citation>
    <scope>IDENTIFICATION</scope>
</reference>
<name>A0A915IBI4_ROMCU</name>
<sequence length="97" mass="10273">MLKLISQTLFTNSATYRLHYLSDTTTDSSNGKRSDSTDPSYITITYTPLSTSRNASQSVATTSVGSIIKTTTTLSSSFLVSGTSSLTISAMNTGTKT</sequence>
<organism evidence="1 2">
    <name type="scientific">Romanomermis culicivorax</name>
    <name type="common">Nematode worm</name>
    <dbReference type="NCBI Taxonomy" id="13658"/>
    <lineage>
        <taxon>Eukaryota</taxon>
        <taxon>Metazoa</taxon>
        <taxon>Ecdysozoa</taxon>
        <taxon>Nematoda</taxon>
        <taxon>Enoplea</taxon>
        <taxon>Dorylaimia</taxon>
        <taxon>Mermithida</taxon>
        <taxon>Mermithoidea</taxon>
        <taxon>Mermithidae</taxon>
        <taxon>Romanomermis</taxon>
    </lineage>
</organism>
<protein>
    <submittedName>
        <fullName evidence="2">Uncharacterized protein</fullName>
    </submittedName>
</protein>
<proteinExistence type="predicted"/>
<dbReference type="Proteomes" id="UP000887565">
    <property type="component" value="Unplaced"/>
</dbReference>
<keyword evidence="1" id="KW-1185">Reference proteome</keyword>
<dbReference type="WBParaSite" id="nRc.2.0.1.t11143-RA">
    <property type="protein sequence ID" value="nRc.2.0.1.t11143-RA"/>
    <property type="gene ID" value="nRc.2.0.1.g11143"/>
</dbReference>
<accession>A0A915IBI4</accession>